<feature type="domain" description="HTH gntR-type" evidence="5">
    <location>
        <begin position="2"/>
        <end position="70"/>
    </location>
</feature>
<dbReference type="InterPro" id="IPR000524">
    <property type="entry name" value="Tscrpt_reg_HTH_GntR"/>
</dbReference>
<dbReference type="GO" id="GO:0003700">
    <property type="term" value="F:DNA-binding transcription factor activity"/>
    <property type="evidence" value="ECO:0007669"/>
    <property type="project" value="InterPro"/>
</dbReference>
<dbReference type="Pfam" id="PF07702">
    <property type="entry name" value="UTRA"/>
    <property type="match status" value="1"/>
</dbReference>
<evidence type="ECO:0000256" key="4">
    <source>
        <dbReference type="ARBA" id="ARBA00023163"/>
    </source>
</evidence>
<comment type="caution">
    <text evidence="6">The sequence shown here is derived from an EMBL/GenBank/DDBJ whole genome shotgun (WGS) entry which is preliminary data.</text>
</comment>
<dbReference type="Gene3D" id="1.10.10.10">
    <property type="entry name" value="Winged helix-like DNA-binding domain superfamily/Winged helix DNA-binding domain"/>
    <property type="match status" value="1"/>
</dbReference>
<dbReference type="STRING" id="1305675.BFG57_05345"/>
<dbReference type="SMART" id="SM00866">
    <property type="entry name" value="UTRA"/>
    <property type="match status" value="1"/>
</dbReference>
<dbReference type="AlphaFoldDB" id="A0A1E5LBR4"/>
<keyword evidence="3" id="KW-0238">DNA-binding</keyword>
<dbReference type="InterPro" id="IPR050679">
    <property type="entry name" value="Bact_HTH_transcr_reg"/>
</dbReference>
<organism evidence="6 7">
    <name type="scientific">Bacillus solimangrovi</name>
    <dbReference type="NCBI Taxonomy" id="1305675"/>
    <lineage>
        <taxon>Bacteria</taxon>
        <taxon>Bacillati</taxon>
        <taxon>Bacillota</taxon>
        <taxon>Bacilli</taxon>
        <taxon>Bacillales</taxon>
        <taxon>Bacillaceae</taxon>
        <taxon>Bacillus</taxon>
    </lineage>
</organism>
<gene>
    <name evidence="6" type="ORF">BFG57_05345</name>
</gene>
<dbReference type="SUPFAM" id="SSF46785">
    <property type="entry name" value="Winged helix' DNA-binding domain"/>
    <property type="match status" value="1"/>
</dbReference>
<dbReference type="OrthoDB" id="2141316at2"/>
<dbReference type="Gene3D" id="3.40.1410.10">
    <property type="entry name" value="Chorismate lyase-like"/>
    <property type="match status" value="1"/>
</dbReference>
<evidence type="ECO:0000259" key="5">
    <source>
        <dbReference type="PROSITE" id="PS50949"/>
    </source>
</evidence>
<evidence type="ECO:0000313" key="7">
    <source>
        <dbReference type="Proteomes" id="UP000095209"/>
    </source>
</evidence>
<dbReference type="GO" id="GO:0003677">
    <property type="term" value="F:DNA binding"/>
    <property type="evidence" value="ECO:0007669"/>
    <property type="project" value="UniProtKB-KW"/>
</dbReference>
<evidence type="ECO:0000256" key="2">
    <source>
        <dbReference type="ARBA" id="ARBA00023015"/>
    </source>
</evidence>
<dbReference type="SMART" id="SM00345">
    <property type="entry name" value="HTH_GNTR"/>
    <property type="match status" value="1"/>
</dbReference>
<evidence type="ECO:0000256" key="3">
    <source>
        <dbReference type="ARBA" id="ARBA00023125"/>
    </source>
</evidence>
<accession>A0A1E5LBR4</accession>
<dbReference type="InterPro" id="IPR036390">
    <property type="entry name" value="WH_DNA-bd_sf"/>
</dbReference>
<dbReference type="InterPro" id="IPR011663">
    <property type="entry name" value="UTRA"/>
</dbReference>
<dbReference type="CDD" id="cd07377">
    <property type="entry name" value="WHTH_GntR"/>
    <property type="match status" value="1"/>
</dbReference>
<evidence type="ECO:0000313" key="6">
    <source>
        <dbReference type="EMBL" id="OEH91537.1"/>
    </source>
</evidence>
<dbReference type="PRINTS" id="PR00035">
    <property type="entry name" value="HTHGNTR"/>
</dbReference>
<dbReference type="PROSITE" id="PS50949">
    <property type="entry name" value="HTH_GNTR"/>
    <property type="match status" value="1"/>
</dbReference>
<protein>
    <submittedName>
        <fullName evidence="6">GntR family transcriptional regulator</fullName>
    </submittedName>
</protein>
<dbReference type="PANTHER" id="PTHR44846:SF4">
    <property type="entry name" value="HTH GNTR-TYPE DOMAIN-CONTAINING PROTEIN"/>
    <property type="match status" value="1"/>
</dbReference>
<dbReference type="GO" id="GO:0045892">
    <property type="term" value="P:negative regulation of DNA-templated transcription"/>
    <property type="evidence" value="ECO:0007669"/>
    <property type="project" value="TreeGrafter"/>
</dbReference>
<keyword evidence="4" id="KW-0804">Transcription</keyword>
<dbReference type="Proteomes" id="UP000095209">
    <property type="component" value="Unassembled WGS sequence"/>
</dbReference>
<sequence length="234" mass="27081">MSVKYKLVVEQMEKEILEGKYAFNTKLPTEDELMKKFDVSRNTIRKAIDILVDQGYVYQVQGSGIFLREFSKPGCITMKNMVGLTREFPEDEMTSKLLEFDLIEADEQLAAQMKCKVKTKLYYVKRVRYLNDEPFVIEESYFNKDTIIFLNKEICEGSIFEYITEELKLNIGFADKVISADKLEQEDATLLGLQEGDPTLVVENTVFLNTGVIYDFSREKFHYSSAKLLTLTTK</sequence>
<evidence type="ECO:0000256" key="1">
    <source>
        <dbReference type="ARBA" id="ARBA00022491"/>
    </source>
</evidence>
<dbReference type="InterPro" id="IPR028978">
    <property type="entry name" value="Chorismate_lyase_/UTRA_dom_sf"/>
</dbReference>
<keyword evidence="1" id="KW-0678">Repressor</keyword>
<name>A0A1E5LBR4_9BACI</name>
<keyword evidence="7" id="KW-1185">Reference proteome</keyword>
<dbReference type="SUPFAM" id="SSF64288">
    <property type="entry name" value="Chorismate lyase-like"/>
    <property type="match status" value="1"/>
</dbReference>
<dbReference type="EMBL" id="MJEH01000061">
    <property type="protein sequence ID" value="OEH91537.1"/>
    <property type="molecule type" value="Genomic_DNA"/>
</dbReference>
<dbReference type="Pfam" id="PF00392">
    <property type="entry name" value="GntR"/>
    <property type="match status" value="1"/>
</dbReference>
<dbReference type="FunFam" id="3.40.1410.10:FF:000008">
    <property type="entry name" value="Transcriptional regulator, GntR family"/>
    <property type="match status" value="1"/>
</dbReference>
<dbReference type="InterPro" id="IPR036388">
    <property type="entry name" value="WH-like_DNA-bd_sf"/>
</dbReference>
<dbReference type="RefSeq" id="WP_069718546.1">
    <property type="nucleotide sequence ID" value="NZ_MJEH01000061.1"/>
</dbReference>
<reference evidence="6 7" key="1">
    <citation type="submission" date="2016-08" db="EMBL/GenBank/DDBJ databases">
        <title>Genome of Bacillus solimangrovi GH2-4.</title>
        <authorList>
            <person name="Lim S."/>
            <person name="Kim B.-C."/>
        </authorList>
    </citation>
    <scope>NUCLEOTIDE SEQUENCE [LARGE SCALE GENOMIC DNA]</scope>
    <source>
        <strain evidence="6 7">GH2-4</strain>
    </source>
</reference>
<keyword evidence="2" id="KW-0805">Transcription regulation</keyword>
<dbReference type="PANTHER" id="PTHR44846">
    <property type="entry name" value="MANNOSYL-D-GLYCERATE TRANSPORT/METABOLISM SYSTEM REPRESSOR MNGR-RELATED"/>
    <property type="match status" value="1"/>
</dbReference>
<proteinExistence type="predicted"/>